<name>A0A429ZZU1_9ENTE</name>
<accession>A0A429ZZU1</accession>
<dbReference type="EMBL" id="NGJS01000004">
    <property type="protein sequence ID" value="RST99539.1"/>
    <property type="molecule type" value="Genomic_DNA"/>
</dbReference>
<dbReference type="InterPro" id="IPR020215">
    <property type="entry name" value="EbsA-like"/>
</dbReference>
<evidence type="ECO:0000313" key="3">
    <source>
        <dbReference type="Proteomes" id="UP000287857"/>
    </source>
</evidence>
<gene>
    <name evidence="2" type="ORF">CBF37_04220</name>
</gene>
<dbReference type="Proteomes" id="UP000287857">
    <property type="component" value="Unassembled WGS sequence"/>
</dbReference>
<keyword evidence="3" id="KW-1185">Reference proteome</keyword>
<protein>
    <recommendedName>
        <fullName evidence="4">Pore-forming protein</fullName>
    </recommendedName>
</protein>
<feature type="transmembrane region" description="Helical" evidence="1">
    <location>
        <begin position="12"/>
        <end position="30"/>
    </location>
</feature>
<evidence type="ECO:0008006" key="4">
    <source>
        <dbReference type="Google" id="ProtNLM"/>
    </source>
</evidence>
<proteinExistence type="predicted"/>
<reference evidence="2 3" key="1">
    <citation type="submission" date="2017-05" db="EMBL/GenBank/DDBJ databases">
        <title>Vagococcus spp. assemblies.</title>
        <authorList>
            <person name="Gulvik C.A."/>
        </authorList>
    </citation>
    <scope>NUCLEOTIDE SEQUENCE [LARGE SCALE GENOMIC DNA]</scope>
    <source>
        <strain evidence="2 3">SS1995</strain>
    </source>
</reference>
<organism evidence="2 3">
    <name type="scientific">Vagococcus vulneris</name>
    <dbReference type="NCBI Taxonomy" id="1977869"/>
    <lineage>
        <taxon>Bacteria</taxon>
        <taxon>Bacillati</taxon>
        <taxon>Bacillota</taxon>
        <taxon>Bacilli</taxon>
        <taxon>Lactobacillales</taxon>
        <taxon>Enterococcaceae</taxon>
        <taxon>Vagococcus</taxon>
    </lineage>
</organism>
<sequence length="136" mass="15522">MFRYQPELADTVIYWSLTGVFLFLSIIGLLEHQGAINFFSIATFVVFLAATFLGTRRKMILTDSQLKIMAILKKNSYLIDLSEVQIIFIGKMGITIEIDQVKYIYVMLPPSKKKFIQCIETQPDFTGKLLGVDTNK</sequence>
<evidence type="ECO:0000256" key="1">
    <source>
        <dbReference type="SAM" id="Phobius"/>
    </source>
</evidence>
<feature type="transmembrane region" description="Helical" evidence="1">
    <location>
        <begin position="36"/>
        <end position="55"/>
    </location>
</feature>
<keyword evidence="1" id="KW-1133">Transmembrane helix</keyword>
<dbReference type="AlphaFoldDB" id="A0A429ZZU1"/>
<comment type="caution">
    <text evidence="2">The sequence shown here is derived from an EMBL/GenBank/DDBJ whole genome shotgun (WGS) entry which is preliminary data.</text>
</comment>
<keyword evidence="1" id="KW-0812">Transmembrane</keyword>
<dbReference type="Pfam" id="PF17255">
    <property type="entry name" value="EbsA"/>
    <property type="match status" value="1"/>
</dbReference>
<keyword evidence="1" id="KW-0472">Membrane</keyword>
<evidence type="ECO:0000313" key="2">
    <source>
        <dbReference type="EMBL" id="RST99539.1"/>
    </source>
</evidence>